<reference evidence="2" key="1">
    <citation type="submission" date="2016-12" db="EMBL/GenBank/DDBJ databases">
        <authorList>
            <person name="Gaudriault S."/>
        </authorList>
    </citation>
    <scope>NUCLEOTIDE SEQUENCE [LARGE SCALE GENOMIC DNA]</scope>
    <source>
        <strain evidence="2">HGB1681 (deposited as PTA-6826 in the American Type Culture Collection)</strain>
    </source>
</reference>
<dbReference type="Proteomes" id="UP000196435">
    <property type="component" value="Unassembled WGS sequence"/>
</dbReference>
<dbReference type="EMBL" id="FTLG01000219">
    <property type="protein sequence ID" value="SIP74650.1"/>
    <property type="molecule type" value="Genomic_DNA"/>
</dbReference>
<evidence type="ECO:0000313" key="1">
    <source>
        <dbReference type="EMBL" id="SIP74650.1"/>
    </source>
</evidence>
<gene>
    <name evidence="1" type="ORF">XIS1_740001</name>
</gene>
<protein>
    <submittedName>
        <fullName evidence="1">Uncharacterized protein</fullName>
    </submittedName>
</protein>
<name>A0A1N6N0Q7_9GAMM</name>
<accession>A0A1N6N0Q7</accession>
<proteinExistence type="predicted"/>
<evidence type="ECO:0000313" key="2">
    <source>
        <dbReference type="Proteomes" id="UP000196435"/>
    </source>
</evidence>
<sequence>MLLRIELIENYTGVPGAHKAKNCTTLFESGQSESLSSCRR</sequence>
<organism evidence="1 2">
    <name type="scientific">Xenorhabdus innexi</name>
    <dbReference type="NCBI Taxonomy" id="290109"/>
    <lineage>
        <taxon>Bacteria</taxon>
        <taxon>Pseudomonadati</taxon>
        <taxon>Pseudomonadota</taxon>
        <taxon>Gammaproteobacteria</taxon>
        <taxon>Enterobacterales</taxon>
        <taxon>Morganellaceae</taxon>
        <taxon>Xenorhabdus</taxon>
    </lineage>
</organism>
<dbReference type="AlphaFoldDB" id="A0A1N6N0Q7"/>